<evidence type="ECO:0000256" key="2">
    <source>
        <dbReference type="ARBA" id="ARBA00022679"/>
    </source>
</evidence>
<evidence type="ECO:0000256" key="5">
    <source>
        <dbReference type="ARBA" id="ARBA00023136"/>
    </source>
</evidence>
<dbReference type="Pfam" id="PF01040">
    <property type="entry name" value="UbiA"/>
    <property type="match status" value="1"/>
</dbReference>
<dbReference type="InterPro" id="IPR000537">
    <property type="entry name" value="UbiA_prenyltransferase"/>
</dbReference>
<dbReference type="PANTHER" id="PTHR13929:SF0">
    <property type="entry name" value="UBIA PRENYLTRANSFERASE DOMAIN-CONTAINING PROTEIN 1"/>
    <property type="match status" value="1"/>
</dbReference>
<feature type="transmembrane region" description="Helical" evidence="6">
    <location>
        <begin position="118"/>
        <end position="136"/>
    </location>
</feature>
<dbReference type="Proteomes" id="UP001183390">
    <property type="component" value="Unassembled WGS sequence"/>
</dbReference>
<reference evidence="8" key="1">
    <citation type="submission" date="2023-07" db="EMBL/GenBank/DDBJ databases">
        <title>30 novel species of actinomycetes from the DSMZ collection.</title>
        <authorList>
            <person name="Nouioui I."/>
        </authorList>
    </citation>
    <scope>NUCLEOTIDE SEQUENCE [LARGE SCALE GENOMIC DNA]</scope>
    <source>
        <strain evidence="8">DSM 44743</strain>
    </source>
</reference>
<feature type="transmembrane region" description="Helical" evidence="6">
    <location>
        <begin position="142"/>
        <end position="160"/>
    </location>
</feature>
<dbReference type="RefSeq" id="WP_274810821.1">
    <property type="nucleotide sequence ID" value="NZ_JAVREP010000008.1"/>
</dbReference>
<keyword evidence="4 6" id="KW-1133">Transmembrane helix</keyword>
<protein>
    <submittedName>
        <fullName evidence="7">UbiA family prenyltransferase</fullName>
    </submittedName>
</protein>
<keyword evidence="3 6" id="KW-0812">Transmembrane</keyword>
<sequence>MSIDARTPSGEGLLATAGRYARLVKYKFVIDFLLTLVIVATILGVDGLTADGVPLTLLFFALGMIGVLSAVMTLDDVTGAEDGSDTANYVEVEDTALRPLERKPLLTGELTVAQARRFGHLSLVWGVVWWTLALVVTPHPTLGVAVLAALLLFLSVQYSWGLKFSYHGLGEAVLLFSATAFLLVPYGLATGGLPIVVLVQGLLFGFGQVLIAGYSNTNDIPGDAAAGRRTVAVLTSARGNRVFLGALTAVNLLLVVVPPLTGAAPWWFALVLAPFAVLRIRQYTGFLRTGDPLVARSRGITTFRTVVACMIAFNLLYLFL</sequence>
<dbReference type="PANTHER" id="PTHR13929">
    <property type="entry name" value="1,4-DIHYDROXY-2-NAPHTHOATE OCTAPRENYLTRANSFERASE"/>
    <property type="match status" value="1"/>
</dbReference>
<organism evidence="7 8">
    <name type="scientific">Nocardiopsis lambiniae</name>
    <dbReference type="NCBI Taxonomy" id="3075539"/>
    <lineage>
        <taxon>Bacteria</taxon>
        <taxon>Bacillati</taxon>
        <taxon>Actinomycetota</taxon>
        <taxon>Actinomycetes</taxon>
        <taxon>Streptosporangiales</taxon>
        <taxon>Nocardiopsidaceae</taxon>
        <taxon>Nocardiopsis</taxon>
    </lineage>
</organism>
<gene>
    <name evidence="7" type="ORF">RM479_13915</name>
</gene>
<proteinExistence type="predicted"/>
<evidence type="ECO:0000256" key="1">
    <source>
        <dbReference type="ARBA" id="ARBA00004141"/>
    </source>
</evidence>
<keyword evidence="2" id="KW-0808">Transferase</keyword>
<accession>A0ABU2MC54</accession>
<keyword evidence="5 6" id="KW-0472">Membrane</keyword>
<evidence type="ECO:0000256" key="4">
    <source>
        <dbReference type="ARBA" id="ARBA00022989"/>
    </source>
</evidence>
<evidence type="ECO:0000256" key="6">
    <source>
        <dbReference type="SAM" id="Phobius"/>
    </source>
</evidence>
<feature type="transmembrane region" description="Helical" evidence="6">
    <location>
        <begin position="28"/>
        <end position="49"/>
    </location>
</feature>
<feature type="transmembrane region" description="Helical" evidence="6">
    <location>
        <begin position="195"/>
        <end position="217"/>
    </location>
</feature>
<feature type="transmembrane region" description="Helical" evidence="6">
    <location>
        <begin position="238"/>
        <end position="257"/>
    </location>
</feature>
<comment type="subcellular location">
    <subcellularLocation>
        <location evidence="1">Membrane</location>
        <topology evidence="1">Multi-pass membrane protein</topology>
    </subcellularLocation>
</comment>
<feature type="transmembrane region" description="Helical" evidence="6">
    <location>
        <begin position="301"/>
        <end position="319"/>
    </location>
</feature>
<keyword evidence="8" id="KW-1185">Reference proteome</keyword>
<evidence type="ECO:0000313" key="8">
    <source>
        <dbReference type="Proteomes" id="UP001183390"/>
    </source>
</evidence>
<evidence type="ECO:0000313" key="7">
    <source>
        <dbReference type="EMBL" id="MDT0329511.1"/>
    </source>
</evidence>
<feature type="transmembrane region" description="Helical" evidence="6">
    <location>
        <begin position="263"/>
        <end position="280"/>
    </location>
</feature>
<feature type="transmembrane region" description="Helical" evidence="6">
    <location>
        <begin position="55"/>
        <end position="74"/>
    </location>
</feature>
<name>A0ABU2MC54_9ACTN</name>
<evidence type="ECO:0000256" key="3">
    <source>
        <dbReference type="ARBA" id="ARBA00022692"/>
    </source>
</evidence>
<dbReference type="InterPro" id="IPR026046">
    <property type="entry name" value="UBIAD1"/>
</dbReference>
<feature type="transmembrane region" description="Helical" evidence="6">
    <location>
        <begin position="172"/>
        <end position="189"/>
    </location>
</feature>
<comment type="caution">
    <text evidence="7">The sequence shown here is derived from an EMBL/GenBank/DDBJ whole genome shotgun (WGS) entry which is preliminary data.</text>
</comment>
<dbReference type="EMBL" id="JAVREP010000008">
    <property type="protein sequence ID" value="MDT0329511.1"/>
    <property type="molecule type" value="Genomic_DNA"/>
</dbReference>